<proteinExistence type="inferred from homology"/>
<dbReference type="SUPFAM" id="SSF55035">
    <property type="entry name" value="NAD-binding domain of HMG-CoA reductase"/>
    <property type="match status" value="1"/>
</dbReference>
<dbReference type="InterPro" id="IPR023074">
    <property type="entry name" value="HMG_CoA_Rdtase_cat_sf"/>
</dbReference>
<dbReference type="PANTHER" id="PTHR10572:SF24">
    <property type="entry name" value="3-HYDROXY-3-METHYLGLUTARYL-COENZYME A REDUCTASE"/>
    <property type="match status" value="1"/>
</dbReference>
<comment type="caution">
    <text evidence="5">The sequence shown here is derived from an EMBL/GenBank/DDBJ whole genome shotgun (WGS) entry which is preliminary data.</text>
</comment>
<name>A0A923PET2_9BACT</name>
<evidence type="ECO:0000256" key="1">
    <source>
        <dbReference type="ARBA" id="ARBA00007661"/>
    </source>
</evidence>
<protein>
    <recommendedName>
        <fullName evidence="2">hydroxymethylglutaryl-CoA reductase (NADPH)</fullName>
        <ecNumber evidence="2">1.1.1.34</ecNumber>
    </recommendedName>
</protein>
<gene>
    <name evidence="5" type="ORF">H9S92_01175</name>
</gene>
<evidence type="ECO:0000256" key="2">
    <source>
        <dbReference type="ARBA" id="ARBA00012999"/>
    </source>
</evidence>
<evidence type="ECO:0000256" key="4">
    <source>
        <dbReference type="ARBA" id="ARBA00023002"/>
    </source>
</evidence>
<dbReference type="Proteomes" id="UP000650081">
    <property type="component" value="Unassembled WGS sequence"/>
</dbReference>
<dbReference type="InterPro" id="IPR023076">
    <property type="entry name" value="HMG_CoA_Rdtase_CS"/>
</dbReference>
<dbReference type="Pfam" id="PF00368">
    <property type="entry name" value="HMG-CoA_red"/>
    <property type="match status" value="1"/>
</dbReference>
<dbReference type="GO" id="GO:0015936">
    <property type="term" value="P:coenzyme A metabolic process"/>
    <property type="evidence" value="ECO:0007669"/>
    <property type="project" value="InterPro"/>
</dbReference>
<dbReference type="InterPro" id="IPR004554">
    <property type="entry name" value="HMG_CoA_Rdtase_eu_arc"/>
</dbReference>
<keyword evidence="4" id="KW-0560">Oxidoreductase</keyword>
<dbReference type="GO" id="GO:0008299">
    <property type="term" value="P:isoprenoid biosynthetic process"/>
    <property type="evidence" value="ECO:0007669"/>
    <property type="project" value="InterPro"/>
</dbReference>
<evidence type="ECO:0000313" key="5">
    <source>
        <dbReference type="EMBL" id="MBC6992760.1"/>
    </source>
</evidence>
<dbReference type="InterPro" id="IPR009023">
    <property type="entry name" value="HMG_CoA_Rdtase_NAD(P)-bd_sf"/>
</dbReference>
<keyword evidence="3" id="KW-0521">NADP</keyword>
<dbReference type="PROSITE" id="PS50065">
    <property type="entry name" value="HMG_COA_REDUCTASE_4"/>
    <property type="match status" value="1"/>
</dbReference>
<evidence type="ECO:0000313" key="6">
    <source>
        <dbReference type="Proteomes" id="UP000650081"/>
    </source>
</evidence>
<dbReference type="CDD" id="cd00643">
    <property type="entry name" value="HMG-CoA_reductase_classI"/>
    <property type="match status" value="1"/>
</dbReference>
<dbReference type="EMBL" id="JACSIT010000037">
    <property type="protein sequence ID" value="MBC6992760.1"/>
    <property type="molecule type" value="Genomic_DNA"/>
</dbReference>
<dbReference type="PROSITE" id="PS00318">
    <property type="entry name" value="HMG_COA_REDUCTASE_2"/>
    <property type="match status" value="1"/>
</dbReference>
<dbReference type="InterPro" id="IPR009029">
    <property type="entry name" value="HMG_CoA_Rdtase_sub-bd_dom_sf"/>
</dbReference>
<dbReference type="PANTHER" id="PTHR10572">
    <property type="entry name" value="3-HYDROXY-3-METHYLGLUTARYL-COENZYME A REDUCTASE"/>
    <property type="match status" value="1"/>
</dbReference>
<keyword evidence="6" id="KW-1185">Reference proteome</keyword>
<dbReference type="GO" id="GO:0004420">
    <property type="term" value="F:hydroxymethylglutaryl-CoA reductase (NADPH) activity"/>
    <property type="evidence" value="ECO:0007669"/>
    <property type="project" value="UniProtKB-EC"/>
</dbReference>
<sequence>MARLAAAGHALPHLRGERSHATAEDLRGNIENFMGMAAVPVGLAGPLRMRGQHAHGDYLVPLATTEGALVASYSRGMKAITDAGGATARILAEGVQRAPYFRLADLAAATRFVAWVASVRPTLEAITAQTSRYAQLQNIIPFLEGNAVTLLVEFTTGDAAGQNMVTICTDRLCQFFVAESPEKIEIWYIEANAGGDKKVSQLSYQRVRGKKVSVEVVIPRDVVAAVLKTTPRALADFSLAATYGSVQSGTMGVQAHFANGLAALFIACGQDAACVAEAAVGTVRLEITASGDLYACATLPNLIVGTVGGGTGLPTQRECLELMDCFGAGKAGRLAEITAAVCLAGELSILSALAEGHFTSAHEALGRK</sequence>
<dbReference type="InterPro" id="IPR002202">
    <property type="entry name" value="HMG_CoA_Rdtase"/>
</dbReference>
<evidence type="ECO:0000256" key="3">
    <source>
        <dbReference type="ARBA" id="ARBA00022857"/>
    </source>
</evidence>
<organism evidence="5 6">
    <name type="scientific">Neolewinella lacunae</name>
    <dbReference type="NCBI Taxonomy" id="1517758"/>
    <lineage>
        <taxon>Bacteria</taxon>
        <taxon>Pseudomonadati</taxon>
        <taxon>Bacteroidota</taxon>
        <taxon>Saprospiria</taxon>
        <taxon>Saprospirales</taxon>
        <taxon>Lewinellaceae</taxon>
        <taxon>Neolewinella</taxon>
    </lineage>
</organism>
<dbReference type="EC" id="1.1.1.34" evidence="2"/>
<dbReference type="PRINTS" id="PR00071">
    <property type="entry name" value="HMGCOARDTASE"/>
</dbReference>
<comment type="similarity">
    <text evidence="1">Belongs to the HMG-CoA reductase family.</text>
</comment>
<dbReference type="Gene3D" id="3.90.770.10">
    <property type="entry name" value="3-hydroxy-3-methylglutaryl-coenzyme A Reductase, Chain A, domain 2"/>
    <property type="match status" value="1"/>
</dbReference>
<dbReference type="SUPFAM" id="SSF56542">
    <property type="entry name" value="Substrate-binding domain of HMG-CoA reductase"/>
    <property type="match status" value="1"/>
</dbReference>
<dbReference type="Gene3D" id="3.30.70.420">
    <property type="entry name" value="Hydroxymethylglutaryl-CoA reductase, class I/II, NAD/NADP-binding domain"/>
    <property type="match status" value="1"/>
</dbReference>
<dbReference type="AlphaFoldDB" id="A0A923PET2"/>
<accession>A0A923PET2</accession>
<reference evidence="5" key="1">
    <citation type="submission" date="2020-08" db="EMBL/GenBank/DDBJ databases">
        <title>Lewinella bacteria from marine environments.</title>
        <authorList>
            <person name="Zhong Y."/>
        </authorList>
    </citation>
    <scope>NUCLEOTIDE SEQUENCE</scope>
    <source>
        <strain evidence="5">KCTC 42187</strain>
    </source>
</reference>